<name>A0A0N4ZBH5_PARTI</name>
<keyword evidence="1" id="KW-1185">Reference proteome</keyword>
<protein>
    <submittedName>
        <fullName evidence="2">Propep_M14 domain-containing protein</fullName>
    </submittedName>
</protein>
<evidence type="ECO:0000313" key="1">
    <source>
        <dbReference type="Proteomes" id="UP000038045"/>
    </source>
</evidence>
<evidence type="ECO:0000313" key="2">
    <source>
        <dbReference type="WBParaSite" id="PTRK_0000488700.1"/>
    </source>
</evidence>
<dbReference type="WBParaSite" id="PTRK_0000488700.1">
    <property type="protein sequence ID" value="PTRK_0000488700.1"/>
    <property type="gene ID" value="PTRK_0000488700"/>
</dbReference>
<proteinExistence type="predicted"/>
<reference evidence="2" key="1">
    <citation type="submission" date="2017-02" db="UniProtKB">
        <authorList>
            <consortium name="WormBaseParasite"/>
        </authorList>
    </citation>
    <scope>IDENTIFICATION</scope>
</reference>
<dbReference type="PROSITE" id="PS51257">
    <property type="entry name" value="PROKAR_LIPOPROTEIN"/>
    <property type="match status" value="1"/>
</dbReference>
<organism evidence="1 2">
    <name type="scientific">Parastrongyloides trichosuri</name>
    <name type="common">Possum-specific nematode worm</name>
    <dbReference type="NCBI Taxonomy" id="131310"/>
    <lineage>
        <taxon>Eukaryota</taxon>
        <taxon>Metazoa</taxon>
        <taxon>Ecdysozoa</taxon>
        <taxon>Nematoda</taxon>
        <taxon>Chromadorea</taxon>
        <taxon>Rhabditida</taxon>
        <taxon>Tylenchina</taxon>
        <taxon>Panagrolaimomorpha</taxon>
        <taxon>Strongyloidoidea</taxon>
        <taxon>Strongyloididae</taxon>
        <taxon>Parastrongyloides</taxon>
    </lineage>
</organism>
<accession>A0A0N4ZBH5</accession>
<dbReference type="AlphaFoldDB" id="A0A0N4ZBH5"/>
<sequence length="151" mass="17694">MPSILEKDVFFMFKARFAFVTVVLLSCAKSISLDDIAYNFKRFTGETLNVPFIRKYFGPGTLSDLVSKLFGRHMRVRETPDNIYLEMISSNVDLLKYCESMLHQYRKWIGADTYGIRKAIKLSMKSAYKIEYRNVWVRPDVNFSVLYDNLD</sequence>
<dbReference type="Proteomes" id="UP000038045">
    <property type="component" value="Unplaced"/>
</dbReference>